<proteinExistence type="predicted"/>
<dbReference type="InterPro" id="IPR036910">
    <property type="entry name" value="HMG_box_dom_sf"/>
</dbReference>
<dbReference type="Proteomes" id="UP001177670">
    <property type="component" value="Unassembled WGS sequence"/>
</dbReference>
<feature type="domain" description="SprT-like" evidence="2">
    <location>
        <begin position="165"/>
        <end position="325"/>
    </location>
</feature>
<feature type="compositionally biased region" description="Acidic residues" evidence="1">
    <location>
        <begin position="81"/>
        <end position="95"/>
    </location>
</feature>
<dbReference type="GO" id="GO:0006974">
    <property type="term" value="P:DNA damage response"/>
    <property type="evidence" value="ECO:0007669"/>
    <property type="project" value="UniProtKB-ARBA"/>
</dbReference>
<comment type="caution">
    <text evidence="3">The sequence shown here is derived from an EMBL/GenBank/DDBJ whole genome shotgun (WGS) entry which is preliminary data.</text>
</comment>
<evidence type="ECO:0000259" key="2">
    <source>
        <dbReference type="SMART" id="SM00731"/>
    </source>
</evidence>
<reference evidence="3" key="1">
    <citation type="submission" date="2021-10" db="EMBL/GenBank/DDBJ databases">
        <title>Melipona bicolor Genome sequencing and assembly.</title>
        <authorList>
            <person name="Araujo N.S."/>
            <person name="Arias M.C."/>
        </authorList>
    </citation>
    <scope>NUCLEOTIDE SEQUENCE</scope>
    <source>
        <strain evidence="3">USP_2M_L1-L4_2017</strain>
        <tissue evidence="3">Whole body</tissue>
    </source>
</reference>
<dbReference type="PANTHER" id="PTHR23099">
    <property type="entry name" value="TRANSCRIPTIONAL REGULATOR"/>
    <property type="match status" value="1"/>
</dbReference>
<feature type="region of interest" description="Disordered" evidence="1">
    <location>
        <begin position="80"/>
        <end position="104"/>
    </location>
</feature>
<sequence>MKQRDSFINDQTSSESEHESLYYTALTNPRVSTSNTQSKPSVPEVVQRIRSVCDTDSECEGDTHKNNQMFNIRGKMLSFSDESEDSNTSEFDPGDDVPPKPTIKKASIKTTKQVAKLNIQRELISNNLKHEKNISFLASLSQKIPLTDVHPDAKKYRLHYKNNKENLCNYLYKLYNEKVFDNKLPEDMSIEWNIRMRGTAGFCYNKKSVKTLGGIVKSSRIVLATKILDTPDRLRDTLIHEMCHAAAWLINGISDGHGPFWTKWANKAMETFPELPPIRRCHDYKIKTKFTYKCVDCGYSIGRHSKSLDIEKKRCGLCYGKFELLLNKTTKTGIVQMQTPKREPSAFALYVKKNYSSVKKERNIKHAEVMKILGQQFSAIKIAKKQDNLENNSNADS</sequence>
<dbReference type="Pfam" id="PF17283">
    <property type="entry name" value="Zn_ribbon_SprT"/>
    <property type="match status" value="1"/>
</dbReference>
<evidence type="ECO:0000313" key="3">
    <source>
        <dbReference type="EMBL" id="KAK1131134.1"/>
    </source>
</evidence>
<organism evidence="3 4">
    <name type="scientific">Melipona bicolor</name>
    <dbReference type="NCBI Taxonomy" id="60889"/>
    <lineage>
        <taxon>Eukaryota</taxon>
        <taxon>Metazoa</taxon>
        <taxon>Ecdysozoa</taxon>
        <taxon>Arthropoda</taxon>
        <taxon>Hexapoda</taxon>
        <taxon>Insecta</taxon>
        <taxon>Pterygota</taxon>
        <taxon>Neoptera</taxon>
        <taxon>Endopterygota</taxon>
        <taxon>Hymenoptera</taxon>
        <taxon>Apocrita</taxon>
        <taxon>Aculeata</taxon>
        <taxon>Apoidea</taxon>
        <taxon>Anthophila</taxon>
        <taxon>Apidae</taxon>
        <taxon>Melipona</taxon>
    </lineage>
</organism>
<dbReference type="Pfam" id="PF10263">
    <property type="entry name" value="SprT-like"/>
    <property type="match status" value="1"/>
</dbReference>
<feature type="compositionally biased region" description="Polar residues" evidence="1">
    <location>
        <begin position="25"/>
        <end position="40"/>
    </location>
</feature>
<dbReference type="GO" id="GO:0005634">
    <property type="term" value="C:nucleus"/>
    <property type="evidence" value="ECO:0007669"/>
    <property type="project" value="TreeGrafter"/>
</dbReference>
<feature type="region of interest" description="Disordered" evidence="1">
    <location>
        <begin position="1"/>
        <end position="43"/>
    </location>
</feature>
<keyword evidence="4" id="KW-1185">Reference proteome</keyword>
<dbReference type="Gene3D" id="1.10.30.10">
    <property type="entry name" value="High mobility group box domain"/>
    <property type="match status" value="1"/>
</dbReference>
<dbReference type="SUPFAM" id="SSF47095">
    <property type="entry name" value="HMG-box"/>
    <property type="match status" value="1"/>
</dbReference>
<protein>
    <recommendedName>
        <fullName evidence="2">SprT-like domain-containing protein</fullName>
    </recommendedName>
</protein>
<dbReference type="InterPro" id="IPR006640">
    <property type="entry name" value="SprT-like_domain"/>
</dbReference>
<dbReference type="PANTHER" id="PTHR23099:SF0">
    <property type="entry name" value="GERM CELL NUCLEAR ACIDIC PROTEIN"/>
    <property type="match status" value="1"/>
</dbReference>
<evidence type="ECO:0000313" key="4">
    <source>
        <dbReference type="Proteomes" id="UP001177670"/>
    </source>
</evidence>
<dbReference type="InterPro" id="IPR035240">
    <property type="entry name" value="SprT_Zn_ribbon"/>
</dbReference>
<gene>
    <name evidence="3" type="ORF">K0M31_017427</name>
</gene>
<accession>A0AA40G623</accession>
<evidence type="ECO:0000256" key="1">
    <source>
        <dbReference type="SAM" id="MobiDB-lite"/>
    </source>
</evidence>
<dbReference type="AlphaFoldDB" id="A0AA40G623"/>
<dbReference type="SMART" id="SM00731">
    <property type="entry name" value="SprT"/>
    <property type="match status" value="1"/>
</dbReference>
<name>A0AA40G623_9HYME</name>
<dbReference type="EMBL" id="JAHYIQ010000006">
    <property type="protein sequence ID" value="KAK1131134.1"/>
    <property type="molecule type" value="Genomic_DNA"/>
</dbReference>